<keyword evidence="2" id="KW-1185">Reference proteome</keyword>
<gene>
    <name evidence="1" type="ORF">FHX72_002363</name>
</gene>
<dbReference type="RefSeq" id="WP_183625173.1">
    <property type="nucleotide sequence ID" value="NZ_JACHWJ010000003.1"/>
</dbReference>
<dbReference type="AlphaFoldDB" id="A0A7W4YG10"/>
<evidence type="ECO:0000313" key="1">
    <source>
        <dbReference type="EMBL" id="MBB2958218.1"/>
    </source>
</evidence>
<protein>
    <recommendedName>
        <fullName evidence="3">HutD-family protein</fullName>
    </recommendedName>
</protein>
<dbReference type="Proteomes" id="UP000545286">
    <property type="component" value="Unassembled WGS sequence"/>
</dbReference>
<organism evidence="1 2">
    <name type="scientific">Pseudoclavibacter helvolus</name>
    <dbReference type="NCBI Taxonomy" id="255205"/>
    <lineage>
        <taxon>Bacteria</taxon>
        <taxon>Bacillati</taxon>
        <taxon>Actinomycetota</taxon>
        <taxon>Actinomycetes</taxon>
        <taxon>Micrococcales</taxon>
        <taxon>Microbacteriaceae</taxon>
        <taxon>Pseudoclavibacter</taxon>
    </lineage>
</organism>
<proteinExistence type="predicted"/>
<evidence type="ECO:0000313" key="2">
    <source>
        <dbReference type="Proteomes" id="UP000545286"/>
    </source>
</evidence>
<dbReference type="EMBL" id="JACHWJ010000003">
    <property type="protein sequence ID" value="MBB2958218.1"/>
    <property type="molecule type" value="Genomic_DNA"/>
</dbReference>
<accession>A0A7W4YG10</accession>
<name>A0A7W4YG10_9MICO</name>
<evidence type="ECO:0008006" key="3">
    <source>
        <dbReference type="Google" id="ProtNLM"/>
    </source>
</evidence>
<sequence length="193" mass="21500">MKIVTPQSLPRERLGTDLRSGSVHEIWRDPDDEVDPRWSLSLVDVKRNVKSLHRPEGTVDHWLGISGPQLRLVDGTRQEKVRADHQIVVESTTPLLLLRSSIGRAKSTRLLRVTRKSEMQPIILGRVFVSDPIEFDPDVRAIYLISGRLRLADTELAEGEAAIFDETVPPVMHSDGAFVATMAIPCVEVPPGS</sequence>
<comment type="caution">
    <text evidence="1">The sequence shown here is derived from an EMBL/GenBank/DDBJ whole genome shotgun (WGS) entry which is preliminary data.</text>
</comment>
<reference evidence="1 2" key="1">
    <citation type="submission" date="2020-08" db="EMBL/GenBank/DDBJ databases">
        <title>Sequencing the genomes of 1000 actinobacteria strains.</title>
        <authorList>
            <person name="Klenk H.-P."/>
        </authorList>
    </citation>
    <scope>NUCLEOTIDE SEQUENCE [LARGE SCALE GENOMIC DNA]</scope>
    <source>
        <strain evidence="1 2">DSM 20419</strain>
    </source>
</reference>